<evidence type="ECO:0000256" key="1">
    <source>
        <dbReference type="ARBA" id="ARBA00008056"/>
    </source>
</evidence>
<keyword evidence="2" id="KW-0408">Iron</keyword>
<gene>
    <name evidence="4" type="ORF">L207DRAFT_582282</name>
</gene>
<dbReference type="PRINTS" id="PR00682">
    <property type="entry name" value="IPNSYNTHASE"/>
</dbReference>
<evidence type="ECO:0000313" key="4">
    <source>
        <dbReference type="EMBL" id="PMD41857.1"/>
    </source>
</evidence>
<dbReference type="InterPro" id="IPR044861">
    <property type="entry name" value="IPNS-like_FE2OG_OXY"/>
</dbReference>
<dbReference type="InterPro" id="IPR026992">
    <property type="entry name" value="DIOX_N"/>
</dbReference>
<evidence type="ECO:0000259" key="3">
    <source>
        <dbReference type="PROSITE" id="PS51471"/>
    </source>
</evidence>
<dbReference type="AlphaFoldDB" id="A0A2J6RTL3"/>
<dbReference type="SUPFAM" id="SSF51197">
    <property type="entry name" value="Clavaminate synthase-like"/>
    <property type="match status" value="1"/>
</dbReference>
<dbReference type="InterPro" id="IPR050231">
    <property type="entry name" value="Iron_ascorbate_oxido_reductase"/>
</dbReference>
<name>A0A2J6RTL3_HYAVF</name>
<dbReference type="InterPro" id="IPR005123">
    <property type="entry name" value="Oxoglu/Fe-dep_dioxygenase_dom"/>
</dbReference>
<dbReference type="GO" id="GO:0046872">
    <property type="term" value="F:metal ion binding"/>
    <property type="evidence" value="ECO:0007669"/>
    <property type="project" value="UniProtKB-KW"/>
</dbReference>
<dbReference type="FunFam" id="2.60.120.330:FF:000040">
    <property type="entry name" value="Chromosome 21, whole genome shotgun sequence"/>
    <property type="match status" value="1"/>
</dbReference>
<dbReference type="STRING" id="1149755.A0A2J6RTL3"/>
<dbReference type="Pfam" id="PF03171">
    <property type="entry name" value="2OG-FeII_Oxy"/>
    <property type="match status" value="1"/>
</dbReference>
<dbReference type="PANTHER" id="PTHR47990">
    <property type="entry name" value="2-OXOGLUTARATE (2OG) AND FE(II)-DEPENDENT OXYGENASE SUPERFAMILY PROTEIN-RELATED"/>
    <property type="match status" value="1"/>
</dbReference>
<keyword evidence="2" id="KW-0560">Oxidoreductase</keyword>
<dbReference type="GO" id="GO:0044283">
    <property type="term" value="P:small molecule biosynthetic process"/>
    <property type="evidence" value="ECO:0007669"/>
    <property type="project" value="UniProtKB-ARBA"/>
</dbReference>
<dbReference type="PROSITE" id="PS51471">
    <property type="entry name" value="FE2OG_OXY"/>
    <property type="match status" value="1"/>
</dbReference>
<dbReference type="Gene3D" id="2.60.120.330">
    <property type="entry name" value="B-lactam Antibiotic, Isopenicillin N Synthase, Chain"/>
    <property type="match status" value="1"/>
</dbReference>
<accession>A0A2J6RTL3</accession>
<keyword evidence="5" id="KW-1185">Reference proteome</keyword>
<evidence type="ECO:0000313" key="5">
    <source>
        <dbReference type="Proteomes" id="UP000235786"/>
    </source>
</evidence>
<feature type="domain" description="Fe2OG dioxygenase" evidence="3">
    <location>
        <begin position="193"/>
        <end position="298"/>
    </location>
</feature>
<organism evidence="4 5">
    <name type="scientific">Hyaloscypha variabilis (strain UAMH 11265 / GT02V1 / F)</name>
    <name type="common">Meliniomyces variabilis</name>
    <dbReference type="NCBI Taxonomy" id="1149755"/>
    <lineage>
        <taxon>Eukaryota</taxon>
        <taxon>Fungi</taxon>
        <taxon>Dikarya</taxon>
        <taxon>Ascomycota</taxon>
        <taxon>Pezizomycotina</taxon>
        <taxon>Leotiomycetes</taxon>
        <taxon>Helotiales</taxon>
        <taxon>Hyaloscyphaceae</taxon>
        <taxon>Hyaloscypha</taxon>
        <taxon>Hyaloscypha variabilis</taxon>
    </lineage>
</organism>
<dbReference type="Proteomes" id="UP000235786">
    <property type="component" value="Unassembled WGS sequence"/>
</dbReference>
<sequence length="365" mass="41352">MATETQTVPAATLPKYQQPAETKYNLDWAEFVTLDLSQFDAPSGKQKLANQLRNAVHEHGFFYVINFGLTQDEVDQQFAIGKVLFELPLEEKMKHPADVEHGSYNGYRPQGTREQFPGLRDNVEMYNLFKLNGKLERSQPDIILKNRALIENFQQHLVNDIVKKLLVLIAIVLEMPEASLLNGHDYEDISDCHLRYMLYHARSPEVNAKYGNVYAGGHTDFGTISLLFRQPIAGLQIRMSDGSWKWVKPRPESITVNIADALQFWSAGYLKSSVHRVVTPPDDQAHLDRLGLLYFVRPAHDLELKTLDSPLLKRLGLKGEMDDAPGIKAGDWVKKRVAEDVQKAVEGGHKELTVLGGVKVRYYQS</sequence>
<dbReference type="OrthoDB" id="406156at2759"/>
<comment type="similarity">
    <text evidence="1 2">Belongs to the iron/ascorbate-dependent oxidoreductase family.</text>
</comment>
<dbReference type="EMBL" id="KZ613944">
    <property type="protein sequence ID" value="PMD41857.1"/>
    <property type="molecule type" value="Genomic_DNA"/>
</dbReference>
<proteinExistence type="inferred from homology"/>
<protein>
    <submittedName>
        <fullName evidence="4">2OG-Fe(II) oxygenase superfamily protein</fullName>
    </submittedName>
</protein>
<reference evidence="4 5" key="1">
    <citation type="submission" date="2016-04" db="EMBL/GenBank/DDBJ databases">
        <title>A degradative enzymes factory behind the ericoid mycorrhizal symbiosis.</title>
        <authorList>
            <consortium name="DOE Joint Genome Institute"/>
            <person name="Martino E."/>
            <person name="Morin E."/>
            <person name="Grelet G."/>
            <person name="Kuo A."/>
            <person name="Kohler A."/>
            <person name="Daghino S."/>
            <person name="Barry K."/>
            <person name="Choi C."/>
            <person name="Cichocki N."/>
            <person name="Clum A."/>
            <person name="Copeland A."/>
            <person name="Hainaut M."/>
            <person name="Haridas S."/>
            <person name="Labutti K."/>
            <person name="Lindquist E."/>
            <person name="Lipzen A."/>
            <person name="Khouja H.-R."/>
            <person name="Murat C."/>
            <person name="Ohm R."/>
            <person name="Olson A."/>
            <person name="Spatafora J."/>
            <person name="Veneault-Fourrey C."/>
            <person name="Henrissat B."/>
            <person name="Grigoriev I."/>
            <person name="Martin F."/>
            <person name="Perotto S."/>
        </authorList>
    </citation>
    <scope>NUCLEOTIDE SEQUENCE [LARGE SCALE GENOMIC DNA]</scope>
    <source>
        <strain evidence="4 5">F</strain>
    </source>
</reference>
<dbReference type="InterPro" id="IPR027443">
    <property type="entry name" value="IPNS-like_sf"/>
</dbReference>
<dbReference type="Pfam" id="PF14226">
    <property type="entry name" value="DIOX_N"/>
    <property type="match status" value="1"/>
</dbReference>
<evidence type="ECO:0000256" key="2">
    <source>
        <dbReference type="RuleBase" id="RU003682"/>
    </source>
</evidence>
<keyword evidence="2" id="KW-0479">Metal-binding</keyword>
<dbReference type="GO" id="GO:0016491">
    <property type="term" value="F:oxidoreductase activity"/>
    <property type="evidence" value="ECO:0007669"/>
    <property type="project" value="UniProtKB-KW"/>
</dbReference>